<evidence type="ECO:0000256" key="4">
    <source>
        <dbReference type="ARBA" id="ARBA00023026"/>
    </source>
</evidence>
<name>A0ABQ4JEX6_9ACTN</name>
<dbReference type="InterPro" id="IPR003587">
    <property type="entry name" value="Hint_dom_N"/>
</dbReference>
<accession>A0ABQ4JEX6</accession>
<dbReference type="SMART" id="SM00306">
    <property type="entry name" value="HintN"/>
    <property type="match status" value="1"/>
</dbReference>
<comment type="subcellular location">
    <subcellularLocation>
        <location evidence="1">Secreted</location>
    </subcellularLocation>
</comment>
<feature type="region of interest" description="Disordered" evidence="5">
    <location>
        <begin position="881"/>
        <end position="902"/>
    </location>
</feature>
<protein>
    <recommendedName>
        <fullName evidence="7">Hint domain-containing protein</fullName>
    </recommendedName>
</protein>
<dbReference type="Pfam" id="PF05593">
    <property type="entry name" value="RHS_repeat"/>
    <property type="match status" value="1"/>
</dbReference>
<dbReference type="InterPro" id="IPR003284">
    <property type="entry name" value="Sal_SpvB"/>
</dbReference>
<feature type="region of interest" description="Disordered" evidence="5">
    <location>
        <begin position="33"/>
        <end position="71"/>
    </location>
</feature>
<dbReference type="RefSeq" id="WP_204036209.1">
    <property type="nucleotide sequence ID" value="NZ_BOPC01000053.1"/>
</dbReference>
<evidence type="ECO:0000256" key="1">
    <source>
        <dbReference type="ARBA" id="ARBA00004613"/>
    </source>
</evidence>
<dbReference type="PANTHER" id="PTHR32305">
    <property type="match status" value="1"/>
</dbReference>
<dbReference type="InterPro" id="IPR006530">
    <property type="entry name" value="YD"/>
</dbReference>
<dbReference type="SUPFAM" id="SSF51294">
    <property type="entry name" value="Hedgehog/intein (Hint) domain"/>
    <property type="match status" value="1"/>
</dbReference>
<sequence>MSQSRTAISRPRRIITLGTVAVLLASTFAVAQPAQAAEVPSGDRPVKAAKPEKARPATVDQTPLPDDGGRWAGPKHATWPAAGRATFAVADARPDRRLNGDRHTGRTVRGAAGGLPVTVSAVAGHSAPDQARVQLLDEQHSRRLGVSGPVLVVEGAAGTVETAFDYAGIRELYGAGWGERLTLKRLPACAATTPQRSECQEIEPVEAVNDPATRTLSTEVTLSGAAPMVFAMVADESSEEGDYKATDLKASGSWTAGDSSGGFSYANPLRLPPAEGPLPELSLDYSSQTVDGRMAGANNQASWIGDGWEYAPGFIERSYVTCTDDRTADGGKDPNNKDKKTYDQCWKGDSHNVTISLNGTNASLIRDDTSGVWRVQNDSNWRVRLEGSPATPGNATTERWTITTPDGTRYFFASEAASANSRWTVPVFGNHPDEKCRATAFKDSSCKQAWRWLLDKAVDVHGNTVRYYYESETGYYGAADDKDNRQSFHRGGYLTRIDYGLHADHPSVAATGRVVFTVADRCLATECHKDGKPVKANWPDVPWDKHCDATPCTDKLSPVFFTTKRLTKITTQVRSGSSFSDVESWSLAHEFKAPKVAGSASLWLKEIVHAGHVGGTVTEPPVRFTGVELANRANVLAGAPLFSRWRIQTIRTESGADIHVTYSEPDCDHNDLPASPQNNSRRCYPVYWTPDGYFEPKLDWFHKYVVTEISEIERTADQPAVTTRYEYSTTGGGTSTLWGYDDSEFTKKKHRTYGQWRGYSQVVTKVGEPGRGVPLTTRKRFYRGLHDQPLPNGDRRTVQVSDSENNTFTDHSALAGMPLEEATLDGSTVVEASTTQYWTRQTAARSHDGGTDRAYFSGPSVQKTRKLLAANKWGRTETRTTYNNDDGLPESVSDLGDTDITGDETCTRTTYAKNQTDWIRKAVSRVETVAKACTATASRPADVISDVRTYHDGSNTHGSTPSKGLVTREETLDTWNGGPVYATVARSTYDDLGRVKTSTDARGGVTTTEYTPEGPGPVTQTVTLNPLKHKVTTYQEPAWAEPTAVVDANNKRTNLAHDPLGRLTKVWLPGRAQTATPNMEFSYQVRADGPLVVTTKRLGPNGNQITEVGLFDSLYRPVQTQEDALGGRLVTTTGYNDRGLEAYQAGPSYVTGAPGSTRLEHDPGTDRVRTVYSHDAVGRVISEALWSGNSQRWATITSYGGNPDGWQVATTPPEGDTATATTSDARDRVIELRQFHDKTPTGGHDVTRYSYTPRGDLASVTGPTGKVWRYEYDLRGREVRAIDPDKGETNLTYDNDDEVTSSTDARGEVVSTEYDLLGRQEKRFVNGQLIGQWTYDTLAKGHLTKQLSIVDGYHFTREIFDYNDAYQVRDEESVVPAMPGLAGAAGTYVSTFTFKVDGSPERISVPGMGGLEREMLNHHYDDLGNVTRLLGGGSTSGAVNVYVDAATYSPYGELLKRTLGVNNRPQAYQTYVYDDATRRLSEFYFDRDASIKNVAALTYQYDQAGNVLSMANRPLDNDENPRPDASDVQCFQYDQLRRLTQAWTQSTNVCAGTPQAGDVGGVSPYWKSYAFDKAGSRESVTDRRTGVQSTYGYASTGGQPHAVRTVTTGERVDHYDWDATGNLTYRRVGGVTETLDWNAQGKLTEISGPDGTTRMHYDVDGNRIARIDPNGDATVFVAGQELTVSGQNKSATRYYEHAGDVIASRTASTLGGAKDLIWLASDQHDSAHWAVNSVTRVETVRYSDPYGNKRAGGDGGTWPSGQRGFVGGIEDPTGLSLLGARFYDAALGAFISVDPQTEEYDPQRMHPFAYANNNPITFADPDGLFWGKVKNAASRAGNAVASAATSAAKAVVNNAGTIATVAGTIAMVSAVLPPPAQVVAAAAGAVAAVAGAIDTIKTCAGGAGLDCAMGVAGMVPGVRQAKTAARGAGAVKKAVKGADPPCNSFLPGTPVLMADGSHKAIEEIELDDVVWAADPETGKEGARPVTALITGDGTKTLVNVGIDSDGDGITDGSVTATDEHPFWVESRRKWLGAAHLKPGDELLTPDGARVNVIAVVAYGAVATVHNLTVDDIHTYHVLVGGTDVLVHNTGGACPNKLALAEDALDRATDIHQALHPRAARARTTSVIHALRPDGTRVTVVSTSGKRNLTRAQKARMKEGEEAAPSSRLFSRHAEINGYRHIKKQGYTPLAGAASRNVCYRCARIFSFFGITIRGPVFRGGPRATPFRLFWW</sequence>
<dbReference type="Gene3D" id="2.170.16.10">
    <property type="entry name" value="Hedgehog/Intein (Hint) domain"/>
    <property type="match status" value="1"/>
</dbReference>
<dbReference type="InterPro" id="IPR031325">
    <property type="entry name" value="RHS_repeat"/>
</dbReference>
<dbReference type="CDD" id="cd00081">
    <property type="entry name" value="Hint"/>
    <property type="match status" value="1"/>
</dbReference>
<dbReference type="InterPro" id="IPR056823">
    <property type="entry name" value="TEN-like_YD-shell"/>
</dbReference>
<keyword evidence="3" id="KW-0677">Repeat</keyword>
<dbReference type="NCBIfam" id="TIGR01643">
    <property type="entry name" value="YD_repeat_2x"/>
    <property type="match status" value="3"/>
</dbReference>
<dbReference type="EMBL" id="BOPC01000053">
    <property type="protein sequence ID" value="GIJ28698.1"/>
    <property type="molecule type" value="Genomic_DNA"/>
</dbReference>
<gene>
    <name evidence="8" type="ORF">Vqi01_38600</name>
</gene>
<dbReference type="NCBIfam" id="TIGR03696">
    <property type="entry name" value="Rhs_assc_core"/>
    <property type="match status" value="1"/>
</dbReference>
<feature type="signal peptide" evidence="6">
    <location>
        <begin position="1"/>
        <end position="31"/>
    </location>
</feature>
<dbReference type="InterPro" id="IPR036844">
    <property type="entry name" value="Hint_dom_sf"/>
</dbReference>
<evidence type="ECO:0000256" key="5">
    <source>
        <dbReference type="SAM" id="MobiDB-lite"/>
    </source>
</evidence>
<organism evidence="8 9">
    <name type="scientific">Micromonospora qiuiae</name>
    <dbReference type="NCBI Taxonomy" id="502268"/>
    <lineage>
        <taxon>Bacteria</taxon>
        <taxon>Bacillati</taxon>
        <taxon>Actinomycetota</taxon>
        <taxon>Actinomycetes</taxon>
        <taxon>Micromonosporales</taxon>
        <taxon>Micromonosporaceae</taxon>
        <taxon>Micromonospora</taxon>
    </lineage>
</organism>
<evidence type="ECO:0000259" key="7">
    <source>
        <dbReference type="SMART" id="SM00306"/>
    </source>
</evidence>
<feature type="chain" id="PRO_5045082749" description="Hint domain-containing protein" evidence="6">
    <location>
        <begin position="32"/>
        <end position="2231"/>
    </location>
</feature>
<dbReference type="Pfam" id="PF03534">
    <property type="entry name" value="SpvB"/>
    <property type="match status" value="1"/>
</dbReference>
<keyword evidence="2" id="KW-0964">Secreted</keyword>
<dbReference type="Proteomes" id="UP000653076">
    <property type="component" value="Unassembled WGS sequence"/>
</dbReference>
<reference evidence="8 9" key="1">
    <citation type="submission" date="2021-01" db="EMBL/GenBank/DDBJ databases">
        <title>Whole genome shotgun sequence of Verrucosispora qiuiae NBRC 106684.</title>
        <authorList>
            <person name="Komaki H."/>
            <person name="Tamura T."/>
        </authorList>
    </citation>
    <scope>NUCLEOTIDE SEQUENCE [LARGE SCALE GENOMIC DNA]</scope>
    <source>
        <strain evidence="8 9">NBRC 106684</strain>
    </source>
</reference>
<dbReference type="PANTHER" id="PTHR32305:SF17">
    <property type="entry name" value="TRNA NUCLEASE WAPA"/>
    <property type="match status" value="1"/>
</dbReference>
<feature type="compositionally biased region" description="Basic and acidic residues" evidence="5">
    <location>
        <begin position="44"/>
        <end position="55"/>
    </location>
</feature>
<proteinExistence type="predicted"/>
<keyword evidence="6" id="KW-0732">Signal</keyword>
<evidence type="ECO:0000256" key="6">
    <source>
        <dbReference type="SAM" id="SignalP"/>
    </source>
</evidence>
<evidence type="ECO:0000256" key="2">
    <source>
        <dbReference type="ARBA" id="ARBA00022525"/>
    </source>
</evidence>
<dbReference type="Pfam" id="PF07591">
    <property type="entry name" value="PT-HINT"/>
    <property type="match status" value="1"/>
</dbReference>
<evidence type="ECO:0000313" key="8">
    <source>
        <dbReference type="EMBL" id="GIJ28698.1"/>
    </source>
</evidence>
<evidence type="ECO:0000256" key="3">
    <source>
        <dbReference type="ARBA" id="ARBA00022737"/>
    </source>
</evidence>
<feature type="domain" description="Hint" evidence="7">
    <location>
        <begin position="1942"/>
        <end position="2046"/>
    </location>
</feature>
<dbReference type="Gene3D" id="2.180.10.10">
    <property type="entry name" value="RHS repeat-associated core"/>
    <property type="match status" value="2"/>
</dbReference>
<keyword evidence="4" id="KW-0843">Virulence</keyword>
<dbReference type="InterPro" id="IPR050708">
    <property type="entry name" value="T6SS_VgrG/RHS"/>
</dbReference>
<dbReference type="Pfam" id="PF25023">
    <property type="entry name" value="TEN_YD-shell"/>
    <property type="match status" value="1"/>
</dbReference>
<comment type="caution">
    <text evidence="8">The sequence shown here is derived from an EMBL/GenBank/DDBJ whole genome shotgun (WGS) entry which is preliminary data.</text>
</comment>
<evidence type="ECO:0000313" key="9">
    <source>
        <dbReference type="Proteomes" id="UP000653076"/>
    </source>
</evidence>
<keyword evidence="9" id="KW-1185">Reference proteome</keyword>
<dbReference type="InterPro" id="IPR022385">
    <property type="entry name" value="Rhs_assc_core"/>
</dbReference>